<keyword evidence="4" id="KW-1185">Reference proteome</keyword>
<accession>A0A552U8U6</accession>
<dbReference type="Pfam" id="PF00144">
    <property type="entry name" value="Beta-lactamase"/>
    <property type="match status" value="1"/>
</dbReference>
<dbReference type="RefSeq" id="WP_144237814.1">
    <property type="nucleotide sequence ID" value="NZ_VJWA01000002.1"/>
</dbReference>
<dbReference type="PANTHER" id="PTHR43283">
    <property type="entry name" value="BETA-LACTAMASE-RELATED"/>
    <property type="match status" value="1"/>
</dbReference>
<dbReference type="SUPFAM" id="SSF56601">
    <property type="entry name" value="beta-lactamase/transpeptidase-like"/>
    <property type="match status" value="1"/>
</dbReference>
<dbReference type="GO" id="GO:0016787">
    <property type="term" value="F:hydrolase activity"/>
    <property type="evidence" value="ECO:0007669"/>
    <property type="project" value="UniProtKB-KW"/>
</dbReference>
<keyword evidence="3" id="KW-0378">Hydrolase</keyword>
<sequence length="346" mass="36988">MRGGATRAILLALLCVATPAVATPAQDSAVAALFAPAAAETRAVVVMQDGRIVAERYGPGYSAANRFISWSMAKSITATLIGMLVDEGKLRLDDPAPVPAWAKDGRRAVTLRQLLHMSSGLRHDEQGEPQVQDSDTNRALFADRSADMLGAAIAVPLIAKPGTDYDYSSQTSVILAGIVQRTIAPGVTDPAARRKAMRDFMAARLGFVMPSLICEYDARGTMIGGSLCHATARDWANFGQVYLDGGRFGGRQVVSPAWVEFVRTPAATNPSYGGHFWLNRARPGAKSDALFPDQGPPDTYSPVGHLGQYVTITPSKRLIVVRLGKTQDDRLGPVKVALGRLVNSYP</sequence>
<dbReference type="Proteomes" id="UP000317894">
    <property type="component" value="Unassembled WGS sequence"/>
</dbReference>
<dbReference type="OrthoDB" id="9814204at2"/>
<organism evidence="3 4">
    <name type="scientific">Glacieibacterium frigidum</name>
    <dbReference type="NCBI Taxonomy" id="2593303"/>
    <lineage>
        <taxon>Bacteria</taxon>
        <taxon>Pseudomonadati</taxon>
        <taxon>Pseudomonadota</taxon>
        <taxon>Alphaproteobacteria</taxon>
        <taxon>Sphingomonadales</taxon>
        <taxon>Sphingosinicellaceae</taxon>
        <taxon>Glacieibacterium</taxon>
    </lineage>
</organism>
<dbReference type="Gene3D" id="3.40.710.10">
    <property type="entry name" value="DD-peptidase/beta-lactamase superfamily"/>
    <property type="match status" value="1"/>
</dbReference>
<reference evidence="3 4" key="1">
    <citation type="submission" date="2019-07" db="EMBL/GenBank/DDBJ databases">
        <title>Novel species isolated from glacier.</title>
        <authorList>
            <person name="Liu Q."/>
            <person name="Xin Y.-H."/>
        </authorList>
    </citation>
    <scope>NUCLEOTIDE SEQUENCE [LARGE SCALE GENOMIC DNA]</scope>
    <source>
        <strain evidence="3 4">LB1R16</strain>
    </source>
</reference>
<dbReference type="InterPro" id="IPR050789">
    <property type="entry name" value="Diverse_Enzym_Activities"/>
</dbReference>
<feature type="chain" id="PRO_5022166540" evidence="1">
    <location>
        <begin position="23"/>
        <end position="346"/>
    </location>
</feature>
<evidence type="ECO:0000313" key="4">
    <source>
        <dbReference type="Proteomes" id="UP000317894"/>
    </source>
</evidence>
<evidence type="ECO:0000313" key="3">
    <source>
        <dbReference type="EMBL" id="TRW14609.1"/>
    </source>
</evidence>
<evidence type="ECO:0000256" key="1">
    <source>
        <dbReference type="SAM" id="SignalP"/>
    </source>
</evidence>
<evidence type="ECO:0000259" key="2">
    <source>
        <dbReference type="Pfam" id="PF00144"/>
    </source>
</evidence>
<keyword evidence="1" id="KW-0732">Signal</keyword>
<feature type="domain" description="Beta-lactamase-related" evidence="2">
    <location>
        <begin position="40"/>
        <end position="327"/>
    </location>
</feature>
<dbReference type="InterPro" id="IPR001466">
    <property type="entry name" value="Beta-lactam-related"/>
</dbReference>
<feature type="signal peptide" evidence="1">
    <location>
        <begin position="1"/>
        <end position="22"/>
    </location>
</feature>
<gene>
    <name evidence="3" type="ORF">FMM06_13005</name>
</gene>
<protein>
    <submittedName>
        <fullName evidence="3">Serine hydrolase</fullName>
    </submittedName>
</protein>
<name>A0A552U8U6_9SPHN</name>
<dbReference type="PANTHER" id="PTHR43283:SF7">
    <property type="entry name" value="BETA-LACTAMASE-RELATED DOMAIN-CONTAINING PROTEIN"/>
    <property type="match status" value="1"/>
</dbReference>
<proteinExistence type="predicted"/>
<comment type="caution">
    <text evidence="3">The sequence shown here is derived from an EMBL/GenBank/DDBJ whole genome shotgun (WGS) entry which is preliminary data.</text>
</comment>
<dbReference type="EMBL" id="VJWA01000002">
    <property type="protein sequence ID" value="TRW14609.1"/>
    <property type="molecule type" value="Genomic_DNA"/>
</dbReference>
<dbReference type="InterPro" id="IPR012338">
    <property type="entry name" value="Beta-lactam/transpept-like"/>
</dbReference>
<dbReference type="AlphaFoldDB" id="A0A552U8U6"/>